<name>A0A8H3CLE6_9AGAM</name>
<feature type="transmembrane region" description="Helical" evidence="1">
    <location>
        <begin position="216"/>
        <end position="244"/>
    </location>
</feature>
<evidence type="ECO:0000313" key="4">
    <source>
        <dbReference type="Proteomes" id="UP000663840"/>
    </source>
</evidence>
<evidence type="ECO:0000259" key="2">
    <source>
        <dbReference type="Pfam" id="PF20153"/>
    </source>
</evidence>
<feature type="transmembrane region" description="Helical" evidence="1">
    <location>
        <begin position="125"/>
        <end position="148"/>
    </location>
</feature>
<keyword evidence="1" id="KW-1133">Transmembrane helix</keyword>
<keyword evidence="1" id="KW-0472">Membrane</keyword>
<feature type="transmembrane region" description="Helical" evidence="1">
    <location>
        <begin position="54"/>
        <end position="73"/>
    </location>
</feature>
<protein>
    <recommendedName>
        <fullName evidence="2">DUF6535 domain-containing protein</fullName>
    </recommendedName>
</protein>
<dbReference type="Proteomes" id="UP000663840">
    <property type="component" value="Unassembled WGS sequence"/>
</dbReference>
<dbReference type="Pfam" id="PF20153">
    <property type="entry name" value="DUF6535"/>
    <property type="match status" value="1"/>
</dbReference>
<dbReference type="InterPro" id="IPR045338">
    <property type="entry name" value="DUF6535"/>
</dbReference>
<organism evidence="3 4">
    <name type="scientific">Rhizoctonia solani</name>
    <dbReference type="NCBI Taxonomy" id="456999"/>
    <lineage>
        <taxon>Eukaryota</taxon>
        <taxon>Fungi</taxon>
        <taxon>Dikarya</taxon>
        <taxon>Basidiomycota</taxon>
        <taxon>Agaricomycotina</taxon>
        <taxon>Agaricomycetes</taxon>
        <taxon>Cantharellales</taxon>
        <taxon>Ceratobasidiaceae</taxon>
        <taxon>Rhizoctonia</taxon>
    </lineage>
</organism>
<keyword evidence="1" id="KW-0812">Transmembrane</keyword>
<dbReference type="AlphaFoldDB" id="A0A8H3CLE6"/>
<evidence type="ECO:0000256" key="1">
    <source>
        <dbReference type="SAM" id="Phobius"/>
    </source>
</evidence>
<feature type="transmembrane region" description="Helical" evidence="1">
    <location>
        <begin position="186"/>
        <end position="210"/>
    </location>
</feature>
<feature type="domain" description="DUF6535" evidence="2">
    <location>
        <begin position="30"/>
        <end position="210"/>
    </location>
</feature>
<comment type="caution">
    <text evidence="3">The sequence shown here is derived from an EMBL/GenBank/DDBJ whole genome shotgun (WGS) entry which is preliminary data.</text>
</comment>
<proteinExistence type="predicted"/>
<evidence type="ECO:0000313" key="3">
    <source>
        <dbReference type="EMBL" id="CAE6488068.1"/>
    </source>
</evidence>
<gene>
    <name evidence="3" type="ORF">RDB_LOCUS144041</name>
</gene>
<reference evidence="3" key="1">
    <citation type="submission" date="2021-01" db="EMBL/GenBank/DDBJ databases">
        <authorList>
            <person name="Kaushik A."/>
        </authorList>
    </citation>
    <scope>NUCLEOTIDE SEQUENCE</scope>
    <source>
        <strain evidence="3">AG1-1A</strain>
    </source>
</reference>
<sequence length="275" mass="31044">MKKLHDTDTTFRHIPTEYDSCGLGRDDPVWLRYITESNKWDAQLVEGWNKGMDVILLFAALFSAIVTTFLMEGCKRLQKDHQETIAAGIPIIVNLLQAIATNQPPSMELNATLPLNDFKPKKADIIINGAWFLSLTLSVSVALLAMLVKQWGEGYRHGHDLSTPCVQARVRQARYDELKRWRTEDVALALPVLMHTALGLFLFGLVFFLYELSHTIVALVLVIVISTFVAYIGTTLMPLFIPFCPYDTPLSSRRYCPIATMSSEGEEPLRNNQTR</sequence>
<dbReference type="EMBL" id="CAJMWR010004183">
    <property type="protein sequence ID" value="CAE6488068.1"/>
    <property type="molecule type" value="Genomic_DNA"/>
</dbReference>
<accession>A0A8H3CLE6</accession>